<comment type="caution">
    <text evidence="4">The sequence shown here is derived from an EMBL/GenBank/DDBJ whole genome shotgun (WGS) entry which is preliminary data.</text>
</comment>
<dbReference type="Pfam" id="PF02179">
    <property type="entry name" value="BAG"/>
    <property type="match status" value="1"/>
</dbReference>
<dbReference type="PROSITE" id="PS50096">
    <property type="entry name" value="IQ"/>
    <property type="match status" value="1"/>
</dbReference>
<evidence type="ECO:0000313" key="4">
    <source>
        <dbReference type="EMBL" id="PON91351.1"/>
    </source>
</evidence>
<name>A0A2P5F0P7_TREOI</name>
<dbReference type="InterPro" id="IPR036533">
    <property type="entry name" value="BAG_dom_sf"/>
</dbReference>
<dbReference type="PROSITE" id="PS51035">
    <property type="entry name" value="BAG"/>
    <property type="match status" value="1"/>
</dbReference>
<dbReference type="Gene3D" id="1.20.58.120">
    <property type="entry name" value="BAG domain"/>
    <property type="match status" value="1"/>
</dbReference>
<dbReference type="OrthoDB" id="1907216at2759"/>
<accession>A0A2P5F0P7</accession>
<evidence type="ECO:0000256" key="1">
    <source>
        <dbReference type="ARBA" id="ARBA00023186"/>
    </source>
</evidence>
<dbReference type="InterPro" id="IPR040400">
    <property type="entry name" value="BAG5/6/7/8"/>
</dbReference>
<proteinExistence type="predicted"/>
<keyword evidence="5" id="KW-1185">Reference proteome</keyword>
<dbReference type="GO" id="GO:0009506">
    <property type="term" value="C:plasmodesma"/>
    <property type="evidence" value="ECO:0007669"/>
    <property type="project" value="TreeGrafter"/>
</dbReference>
<dbReference type="FunCoup" id="A0A2P5F0P7">
    <property type="interactions" value="91"/>
</dbReference>
<feature type="domain" description="BAG" evidence="3">
    <location>
        <begin position="79"/>
        <end position="156"/>
    </location>
</feature>
<evidence type="ECO:0000313" key="5">
    <source>
        <dbReference type="Proteomes" id="UP000237000"/>
    </source>
</evidence>
<evidence type="ECO:0000259" key="3">
    <source>
        <dbReference type="PROSITE" id="PS51035"/>
    </source>
</evidence>
<dbReference type="STRING" id="63057.A0A2P5F0P7"/>
<keyword evidence="1" id="KW-0143">Chaperone</keyword>
<dbReference type="PANTHER" id="PTHR33322:SF8">
    <property type="entry name" value="BAG FAMILY MOLECULAR CHAPERONE REGULATOR 5, MITOCHONDRIAL"/>
    <property type="match status" value="1"/>
</dbReference>
<sequence>MKPSGRASFSSSSSSTVTYTYHNDQTTPPSSVPVESSEAPIPITVHLPQQPQPNPSPSASAAKIQSSYRAHRIRTLHRTIRSVNSEANELQRSIQRQDTVDAVRSDEREKLRMNEALMALLLRLDSVPGWDPAVREARRKVSRRIVGLQEILDAIAEAKVEDGFVGNGGYGWGGYGGFLMNWDEVVAEMEAEVCRASGGEELERFCAQQLGFRCLQRFLREP</sequence>
<feature type="region of interest" description="Disordered" evidence="2">
    <location>
        <begin position="1"/>
        <end position="66"/>
    </location>
</feature>
<feature type="compositionally biased region" description="Polar residues" evidence="2">
    <location>
        <begin position="16"/>
        <end position="27"/>
    </location>
</feature>
<dbReference type="Proteomes" id="UP000237000">
    <property type="component" value="Unassembled WGS sequence"/>
</dbReference>
<dbReference type="AlphaFoldDB" id="A0A2P5F0P7"/>
<evidence type="ECO:0000256" key="2">
    <source>
        <dbReference type="SAM" id="MobiDB-lite"/>
    </source>
</evidence>
<dbReference type="InterPro" id="IPR003103">
    <property type="entry name" value="BAG_domain"/>
</dbReference>
<dbReference type="PANTHER" id="PTHR33322">
    <property type="entry name" value="BAG DOMAIN CONTAINING PROTEIN, EXPRESSED"/>
    <property type="match status" value="1"/>
</dbReference>
<reference evidence="5" key="1">
    <citation type="submission" date="2016-06" db="EMBL/GenBank/DDBJ databases">
        <title>Parallel loss of symbiosis genes in relatives of nitrogen-fixing non-legume Parasponia.</title>
        <authorList>
            <person name="Van Velzen R."/>
            <person name="Holmer R."/>
            <person name="Bu F."/>
            <person name="Rutten L."/>
            <person name="Van Zeijl A."/>
            <person name="Liu W."/>
            <person name="Santuari L."/>
            <person name="Cao Q."/>
            <person name="Sharma T."/>
            <person name="Shen D."/>
            <person name="Roswanjaya Y."/>
            <person name="Wardhani T."/>
            <person name="Kalhor M.S."/>
            <person name="Jansen J."/>
            <person name="Van den Hoogen J."/>
            <person name="Gungor B."/>
            <person name="Hartog M."/>
            <person name="Hontelez J."/>
            <person name="Verver J."/>
            <person name="Yang W.-C."/>
            <person name="Schijlen E."/>
            <person name="Repin R."/>
            <person name="Schilthuizen M."/>
            <person name="Schranz E."/>
            <person name="Heidstra R."/>
            <person name="Miyata K."/>
            <person name="Fedorova E."/>
            <person name="Kohlen W."/>
            <person name="Bisseling T."/>
            <person name="Smit S."/>
            <person name="Geurts R."/>
        </authorList>
    </citation>
    <scope>NUCLEOTIDE SEQUENCE [LARGE SCALE GENOMIC DNA]</scope>
    <source>
        <strain evidence="5">cv. RG33-2</strain>
    </source>
</reference>
<dbReference type="SMART" id="SM00264">
    <property type="entry name" value="BAG"/>
    <property type="match status" value="1"/>
</dbReference>
<dbReference type="GO" id="GO:0006457">
    <property type="term" value="P:protein folding"/>
    <property type="evidence" value="ECO:0007669"/>
    <property type="project" value="TreeGrafter"/>
</dbReference>
<dbReference type="InParanoid" id="A0A2P5F0P7"/>
<dbReference type="SUPFAM" id="SSF63491">
    <property type="entry name" value="BAG domain"/>
    <property type="match status" value="1"/>
</dbReference>
<dbReference type="GO" id="GO:0051087">
    <property type="term" value="F:protein-folding chaperone binding"/>
    <property type="evidence" value="ECO:0007669"/>
    <property type="project" value="InterPro"/>
</dbReference>
<dbReference type="EMBL" id="JXTC01000075">
    <property type="protein sequence ID" value="PON91351.1"/>
    <property type="molecule type" value="Genomic_DNA"/>
</dbReference>
<organism evidence="4 5">
    <name type="scientific">Trema orientale</name>
    <name type="common">Charcoal tree</name>
    <name type="synonym">Celtis orientalis</name>
    <dbReference type="NCBI Taxonomy" id="63057"/>
    <lineage>
        <taxon>Eukaryota</taxon>
        <taxon>Viridiplantae</taxon>
        <taxon>Streptophyta</taxon>
        <taxon>Embryophyta</taxon>
        <taxon>Tracheophyta</taxon>
        <taxon>Spermatophyta</taxon>
        <taxon>Magnoliopsida</taxon>
        <taxon>eudicotyledons</taxon>
        <taxon>Gunneridae</taxon>
        <taxon>Pentapetalae</taxon>
        <taxon>rosids</taxon>
        <taxon>fabids</taxon>
        <taxon>Rosales</taxon>
        <taxon>Cannabaceae</taxon>
        <taxon>Trema</taxon>
    </lineage>
</organism>
<protein>
    <submittedName>
        <fullName evidence="4">IQ motif, EF-hand binding site</fullName>
    </submittedName>
</protein>
<gene>
    <name evidence="4" type="ORF">TorRG33x02_129140</name>
</gene>
<feature type="compositionally biased region" description="Low complexity" evidence="2">
    <location>
        <begin position="28"/>
        <end position="40"/>
    </location>
</feature>